<feature type="compositionally biased region" description="Polar residues" evidence="13">
    <location>
        <begin position="36"/>
        <end position="48"/>
    </location>
</feature>
<comment type="caution">
    <text evidence="15">The sequence shown here is derived from an EMBL/GenBank/DDBJ whole genome shotgun (WGS) entry which is preliminary data.</text>
</comment>
<evidence type="ECO:0000256" key="3">
    <source>
        <dbReference type="ARBA" id="ARBA00012513"/>
    </source>
</evidence>
<dbReference type="PANTHER" id="PTHR24419">
    <property type="entry name" value="INTERLEUKIN-1 RECEPTOR-ASSOCIATED KINASE"/>
    <property type="match status" value="1"/>
</dbReference>
<dbReference type="Gene3D" id="3.30.200.20">
    <property type="entry name" value="Phosphorylase Kinase, domain 1"/>
    <property type="match status" value="1"/>
</dbReference>
<comment type="catalytic activity">
    <reaction evidence="11">
        <text>L-threonyl-[protein] + ATP = O-phospho-L-threonyl-[protein] + ADP + H(+)</text>
        <dbReference type="Rhea" id="RHEA:46608"/>
        <dbReference type="Rhea" id="RHEA-COMP:11060"/>
        <dbReference type="Rhea" id="RHEA-COMP:11605"/>
        <dbReference type="ChEBI" id="CHEBI:15378"/>
        <dbReference type="ChEBI" id="CHEBI:30013"/>
        <dbReference type="ChEBI" id="CHEBI:30616"/>
        <dbReference type="ChEBI" id="CHEBI:61977"/>
        <dbReference type="ChEBI" id="CHEBI:456216"/>
        <dbReference type="EC" id="2.7.11.1"/>
    </reaction>
</comment>
<keyword evidence="4" id="KW-0158">Chromosome</keyword>
<dbReference type="Gene3D" id="1.10.510.10">
    <property type="entry name" value="Transferase(Phosphotransferase) domain 1"/>
    <property type="match status" value="1"/>
</dbReference>
<accession>A0AA88Y7U6</accession>
<evidence type="ECO:0000313" key="15">
    <source>
        <dbReference type="EMBL" id="KAK3094535.1"/>
    </source>
</evidence>
<evidence type="ECO:0000256" key="11">
    <source>
        <dbReference type="ARBA" id="ARBA00047899"/>
    </source>
</evidence>
<evidence type="ECO:0000256" key="5">
    <source>
        <dbReference type="ARBA" id="ARBA00022490"/>
    </source>
</evidence>
<keyword evidence="8" id="KW-0547">Nucleotide-binding</keyword>
<dbReference type="GO" id="GO:0005694">
    <property type="term" value="C:chromosome"/>
    <property type="evidence" value="ECO:0007669"/>
    <property type="project" value="UniProtKB-SubCell"/>
</dbReference>
<dbReference type="Pfam" id="PF12330">
    <property type="entry name" value="Haspin_kinase"/>
    <property type="match status" value="1"/>
</dbReference>
<dbReference type="InterPro" id="IPR024604">
    <property type="entry name" value="GSG2_C"/>
</dbReference>
<feature type="domain" description="Serine/threonine-protein kinase haspin C-terminal" evidence="14">
    <location>
        <begin position="538"/>
        <end position="626"/>
    </location>
</feature>
<dbReference type="Proteomes" id="UP001186944">
    <property type="component" value="Unassembled WGS sequence"/>
</dbReference>
<keyword evidence="10" id="KW-0067">ATP-binding</keyword>
<dbReference type="PANTHER" id="PTHR24419:SF18">
    <property type="entry name" value="SERINE_THREONINE-PROTEIN KINASE HASPIN"/>
    <property type="match status" value="1"/>
</dbReference>
<feature type="region of interest" description="Disordered" evidence="13">
    <location>
        <begin position="1"/>
        <end position="24"/>
    </location>
</feature>
<evidence type="ECO:0000256" key="12">
    <source>
        <dbReference type="ARBA" id="ARBA00048679"/>
    </source>
</evidence>
<protein>
    <recommendedName>
        <fullName evidence="3">non-specific serine/threonine protein kinase</fullName>
        <ecNumber evidence="3">2.7.11.1</ecNumber>
    </recommendedName>
</protein>
<dbReference type="GO" id="GO:0035556">
    <property type="term" value="P:intracellular signal transduction"/>
    <property type="evidence" value="ECO:0007669"/>
    <property type="project" value="TreeGrafter"/>
</dbReference>
<keyword evidence="7" id="KW-0808">Transferase</keyword>
<evidence type="ECO:0000256" key="8">
    <source>
        <dbReference type="ARBA" id="ARBA00022741"/>
    </source>
</evidence>
<evidence type="ECO:0000313" key="16">
    <source>
        <dbReference type="Proteomes" id="UP001186944"/>
    </source>
</evidence>
<comment type="catalytic activity">
    <reaction evidence="12">
        <text>L-seryl-[protein] + ATP = O-phospho-L-seryl-[protein] + ADP + H(+)</text>
        <dbReference type="Rhea" id="RHEA:17989"/>
        <dbReference type="Rhea" id="RHEA-COMP:9863"/>
        <dbReference type="Rhea" id="RHEA-COMP:11604"/>
        <dbReference type="ChEBI" id="CHEBI:15378"/>
        <dbReference type="ChEBI" id="CHEBI:29999"/>
        <dbReference type="ChEBI" id="CHEBI:30616"/>
        <dbReference type="ChEBI" id="CHEBI:83421"/>
        <dbReference type="ChEBI" id="CHEBI:456216"/>
        <dbReference type="EC" id="2.7.11.1"/>
    </reaction>
</comment>
<evidence type="ECO:0000256" key="6">
    <source>
        <dbReference type="ARBA" id="ARBA00022527"/>
    </source>
</evidence>
<dbReference type="SUPFAM" id="SSF56112">
    <property type="entry name" value="Protein kinase-like (PK-like)"/>
    <property type="match status" value="1"/>
</dbReference>
<feature type="region of interest" description="Disordered" evidence="13">
    <location>
        <begin position="36"/>
        <end position="67"/>
    </location>
</feature>
<evidence type="ECO:0000256" key="1">
    <source>
        <dbReference type="ARBA" id="ARBA00004286"/>
    </source>
</evidence>
<evidence type="ECO:0000256" key="10">
    <source>
        <dbReference type="ARBA" id="ARBA00022840"/>
    </source>
</evidence>
<dbReference type="GO" id="GO:0072354">
    <property type="term" value="F:histone H3T3 kinase activity"/>
    <property type="evidence" value="ECO:0007669"/>
    <property type="project" value="TreeGrafter"/>
</dbReference>
<proteinExistence type="predicted"/>
<keyword evidence="6" id="KW-0723">Serine/threonine-protein kinase</keyword>
<organism evidence="15 16">
    <name type="scientific">Pinctada imbricata</name>
    <name type="common">Atlantic pearl-oyster</name>
    <name type="synonym">Pinctada martensii</name>
    <dbReference type="NCBI Taxonomy" id="66713"/>
    <lineage>
        <taxon>Eukaryota</taxon>
        <taxon>Metazoa</taxon>
        <taxon>Spiralia</taxon>
        <taxon>Lophotrochozoa</taxon>
        <taxon>Mollusca</taxon>
        <taxon>Bivalvia</taxon>
        <taxon>Autobranchia</taxon>
        <taxon>Pteriomorphia</taxon>
        <taxon>Pterioida</taxon>
        <taxon>Pterioidea</taxon>
        <taxon>Pteriidae</taxon>
        <taxon>Pinctada</taxon>
    </lineage>
</organism>
<keyword evidence="5" id="KW-0963">Cytoplasm</keyword>
<feature type="compositionally biased region" description="Polar residues" evidence="13">
    <location>
        <begin position="8"/>
        <end position="24"/>
    </location>
</feature>
<comment type="subcellular location">
    <subcellularLocation>
        <location evidence="1">Chromosome</location>
    </subcellularLocation>
    <subcellularLocation>
        <location evidence="2">Cytoplasm</location>
    </subcellularLocation>
</comment>
<dbReference type="GO" id="GO:0000278">
    <property type="term" value="P:mitotic cell cycle"/>
    <property type="evidence" value="ECO:0007669"/>
    <property type="project" value="TreeGrafter"/>
</dbReference>
<dbReference type="FunFam" id="1.10.510.10:FF:000401">
    <property type="entry name" value="serine/threonine-protein kinase haspin"/>
    <property type="match status" value="1"/>
</dbReference>
<dbReference type="GO" id="GO:0005634">
    <property type="term" value="C:nucleus"/>
    <property type="evidence" value="ECO:0007669"/>
    <property type="project" value="TreeGrafter"/>
</dbReference>
<dbReference type="AlphaFoldDB" id="A0AA88Y7U6"/>
<gene>
    <name evidence="15" type="ORF">FSP39_002991</name>
</gene>
<evidence type="ECO:0000256" key="7">
    <source>
        <dbReference type="ARBA" id="ARBA00022679"/>
    </source>
</evidence>
<dbReference type="EC" id="2.7.11.1" evidence="3"/>
<dbReference type="EMBL" id="VSWD01000008">
    <property type="protein sequence ID" value="KAK3094535.1"/>
    <property type="molecule type" value="Genomic_DNA"/>
</dbReference>
<evidence type="ECO:0000256" key="4">
    <source>
        <dbReference type="ARBA" id="ARBA00022454"/>
    </source>
</evidence>
<feature type="compositionally biased region" description="Acidic residues" evidence="13">
    <location>
        <begin position="219"/>
        <end position="291"/>
    </location>
</feature>
<feature type="region of interest" description="Disordered" evidence="13">
    <location>
        <begin position="218"/>
        <end position="301"/>
    </location>
</feature>
<keyword evidence="9" id="KW-0418">Kinase</keyword>
<evidence type="ECO:0000256" key="13">
    <source>
        <dbReference type="SAM" id="MobiDB-lite"/>
    </source>
</evidence>
<evidence type="ECO:0000256" key="2">
    <source>
        <dbReference type="ARBA" id="ARBA00004496"/>
    </source>
</evidence>
<name>A0AA88Y7U6_PINIB</name>
<dbReference type="SMART" id="SM01331">
    <property type="entry name" value="DUF3635"/>
    <property type="match status" value="1"/>
</dbReference>
<sequence>GKRKRVPNTRQNTSKFTETPSFTNFSEFDDYSLVISSPSKNEGNSLNVSPRKLRSHKKDSLHVKTSTPCTERTQCNSLISDKKDLETSTPNAKRTRRTPLSDIHNSNLSHIDHLEESIDVSPACSKPSFVSELAGDSIIVDLTKSPILFHSDHQISIEKDPKLHKASPVIQLLQESFGKMHVTLRSGRVKTLAQSNMSESLFSSINETEPSEAGAYLTADEEKDCSQSEEEDESVGEKEEDEEEEEEEEEVEEESEEEVEDDSYEEKEEEGANLSDIEEDEEEQTDEEEGENSGRLNSNNDTCYMLGSECDTDDGSVYTTANSSSSSQEVSLSRRKSLNASMFIIPIEGNFLVNDEKQKTFEEILPEIVISQELSLLRMNDAVFSDNFCEVRGVTCVQGSYPPHLLKEWDKFDDKMTSENDRPDVFKDNQLFILFEFADGGKSLESCQLSNVLEARSVLTQTAFSLAAAEEALEFEHRDLHWGNVLVKPTKEHYKSYKLLGREFEVLSHGVDVCIIDFTLSRLKKDGSVVYIDLSTDDSLFEGTGDYQFDIYRKMKEENKNDWSMFHPRSNVFWLHYLADKLIRSKRYKRNNKSDQAELRRLRNFTKDILEFNSACELVMCSDYLTEMSAS</sequence>
<reference evidence="15" key="1">
    <citation type="submission" date="2019-08" db="EMBL/GenBank/DDBJ databases">
        <title>The improved chromosome-level genome for the pearl oyster Pinctada fucata martensii using PacBio sequencing and Hi-C.</title>
        <authorList>
            <person name="Zheng Z."/>
        </authorList>
    </citation>
    <scope>NUCLEOTIDE SEQUENCE</scope>
    <source>
        <strain evidence="15">ZZ-2019</strain>
        <tissue evidence="15">Adductor muscle</tissue>
    </source>
</reference>
<dbReference type="GO" id="GO:0005737">
    <property type="term" value="C:cytoplasm"/>
    <property type="evidence" value="ECO:0007669"/>
    <property type="project" value="UniProtKB-SubCell"/>
</dbReference>
<evidence type="ECO:0000259" key="14">
    <source>
        <dbReference type="SMART" id="SM01331"/>
    </source>
</evidence>
<dbReference type="InterPro" id="IPR011009">
    <property type="entry name" value="Kinase-like_dom_sf"/>
</dbReference>
<feature type="non-terminal residue" evidence="15">
    <location>
        <position position="1"/>
    </location>
</feature>
<feature type="region of interest" description="Disordered" evidence="13">
    <location>
        <begin position="80"/>
        <end position="105"/>
    </location>
</feature>
<keyword evidence="16" id="KW-1185">Reference proteome</keyword>
<evidence type="ECO:0000256" key="9">
    <source>
        <dbReference type="ARBA" id="ARBA00022777"/>
    </source>
</evidence>
<dbReference type="GO" id="GO:0005524">
    <property type="term" value="F:ATP binding"/>
    <property type="evidence" value="ECO:0007669"/>
    <property type="project" value="UniProtKB-KW"/>
</dbReference>